<dbReference type="OMA" id="PREYRDW"/>
<dbReference type="InterPro" id="IPR025986">
    <property type="entry name" value="RPAP3-like_C"/>
</dbReference>
<feature type="compositionally biased region" description="Polar residues" evidence="6">
    <location>
        <begin position="404"/>
        <end position="439"/>
    </location>
</feature>
<keyword evidence="2" id="KW-0963">Cytoplasm</keyword>
<dbReference type="SMART" id="SM00028">
    <property type="entry name" value="TPR"/>
    <property type="match status" value="9"/>
</dbReference>
<feature type="compositionally biased region" description="Basic and acidic residues" evidence="6">
    <location>
        <begin position="97"/>
        <end position="107"/>
    </location>
</feature>
<dbReference type="AlphaFoldDB" id="A0A8B7XT33"/>
<evidence type="ECO:0000256" key="6">
    <source>
        <dbReference type="SAM" id="MobiDB-lite"/>
    </source>
</evidence>
<feature type="region of interest" description="Disordered" evidence="6">
    <location>
        <begin position="325"/>
        <end position="458"/>
    </location>
</feature>
<sequence>MDGFPSATVDGSSSSSRDIPIEHQDYGYIGDCKNVKELENILKALRSGKDGHYPDLIEFCEGRIATLDPKSKALRKDKPPASAADVDKNEWQQINSDIKDWAAEMGKESTSSPGLSNDDKTLPPIRQPVTLDTSGKKNKGKEQDWGKPSKDRIKSSDYRAWDKFDAEKAADEIDLKKKGGKDSNQRKPSPAKLPSTINTDGMSDKERELVANKEKDKGNEAFKAGDFEEAIQYYTRSISVIPSAPAYNNRSLARIKLGQFIDAVEDCTKVLELEPENIKALLRRGTARKSLRQLTDAKKDLEAVLNAEPNNKQALDLVADIVAKENKEKSSPKPYKEREIETTQPKPSGRRMVIQEVEGDSDSEEEEDAGKGQGSLVNGTGSQNSDEGGADGGHGNGEADGSSSPTVATVTQDQESSQAPVTSLPSSNGNPKAEQSNDGQAVVATLPEPTPIPSRPLPDDVIALKDSGNELFKAGQYGEAMQKYSLAITKILPDKESFPNALASLYNNRAACKSKTGHLKETISDCDSALEIQPYSVKAMLRRGAAYEALEKYRHAYVDYQSAMKLDTTNQSAQTGATRMMKILSDQDGPKWREKLPSTPTVLGLSLPPPSLTTMAPSNTSIPNVTSTTNATSQPAMATGPGQPQSGLKSQDVKGEKAKAKPGVGDQPAKAQGSKGNVSRGPDGPSEKVEVGSGVKDKSDPMSVTDPKLSKEDNFLKLKTEGNALVQQGNYAKAADFYTACIALDPNQIVSYTNRALCFIKLLKGNEAEADCTRALELDESNIKALYRRALARKMLNKYSDGARDLTSLLKIEPNNASAKKELELVKELWRQELKNNQQKAAAKPKQATKPPPGQAKSEVKPSEVNSTDVKPTETKAAETKPTKVKPEVNAAEVKPAGDKPTEVKPAEVKTGKGKSSEVKQKEAKPAEVKQEVKPTETKAAETKPPKVKPEVSAAEVKPNSDKPTEVKPAEVKGGKGKSSEVKQEVKPAEVKQDVKPAEVKPTGVKPAEVKQAEVKSGEVKPAQTKSEKKKKRGKRMQIQEVEGSSEDEKDCRKSSPKTNEKPGAKDKKGSKTPKETGNQKGEKTPEGEDNKISVPKLSKPTAYEFLQAWTSLKRHRSMFAYAELLKQISPDELPNVLTNKLDGDMLVSIVKAVCEHLVESDGDLSYGLLANLPKVERFKAVVLFLSTGDKKRLRSTLKKLGSRKTEAYKEMDLQNLKQLYSL</sequence>
<dbReference type="GO" id="GO:0031072">
    <property type="term" value="F:heat shock protein binding"/>
    <property type="evidence" value="ECO:0007669"/>
    <property type="project" value="TreeGrafter"/>
</dbReference>
<dbReference type="KEGG" id="aplc:110975300"/>
<feature type="compositionally biased region" description="Basic and acidic residues" evidence="6">
    <location>
        <begin position="1050"/>
        <end position="1075"/>
    </location>
</feature>
<dbReference type="InterPro" id="IPR019734">
    <property type="entry name" value="TPR_rpt"/>
</dbReference>
<comment type="subcellular location">
    <subcellularLocation>
        <location evidence="1">Cytoplasm</location>
    </subcellularLocation>
</comment>
<organism evidence="8 10">
    <name type="scientific">Acanthaster planci</name>
    <name type="common">Crown-of-thorns starfish</name>
    <dbReference type="NCBI Taxonomy" id="133434"/>
    <lineage>
        <taxon>Eukaryota</taxon>
        <taxon>Metazoa</taxon>
        <taxon>Echinodermata</taxon>
        <taxon>Eleutherozoa</taxon>
        <taxon>Asterozoa</taxon>
        <taxon>Asteroidea</taxon>
        <taxon>Valvatacea</taxon>
        <taxon>Valvatida</taxon>
        <taxon>Acanthasteridae</taxon>
        <taxon>Acanthaster</taxon>
    </lineage>
</organism>
<dbReference type="PANTHER" id="PTHR45984">
    <property type="entry name" value="RNA (RNA) POLYMERASE II ASSOCIATED PROTEIN HOMOLOG"/>
    <property type="match status" value="1"/>
</dbReference>
<feature type="compositionally biased region" description="Basic and acidic residues" evidence="6">
    <location>
        <begin position="171"/>
        <end position="185"/>
    </location>
</feature>
<dbReference type="InterPro" id="IPR051982">
    <property type="entry name" value="CiliaryAsmbly_MitoImport"/>
</dbReference>
<evidence type="ECO:0000256" key="3">
    <source>
        <dbReference type="ARBA" id="ARBA00022737"/>
    </source>
</evidence>
<feature type="compositionally biased region" description="Basic and acidic residues" evidence="6">
    <location>
        <begin position="896"/>
        <end position="950"/>
    </location>
</feature>
<dbReference type="Gene3D" id="1.25.40.10">
    <property type="entry name" value="Tetratricopeptide repeat domain"/>
    <property type="match status" value="3"/>
</dbReference>
<feature type="compositionally biased region" description="Basic and acidic residues" evidence="6">
    <location>
        <begin position="1081"/>
        <end position="1092"/>
    </location>
</feature>
<dbReference type="Proteomes" id="UP000694845">
    <property type="component" value="Unplaced"/>
</dbReference>
<feature type="compositionally biased region" description="Basic and acidic residues" evidence="6">
    <location>
        <begin position="959"/>
        <end position="999"/>
    </location>
</feature>
<feature type="domain" description="RNA-polymerase II-associated protein 3-like C-terminal" evidence="7">
    <location>
        <begin position="1102"/>
        <end position="1191"/>
    </location>
</feature>
<keyword evidence="4 5" id="KW-0802">TPR repeat</keyword>
<dbReference type="GO" id="GO:0006626">
    <property type="term" value="P:protein targeting to mitochondrion"/>
    <property type="evidence" value="ECO:0007669"/>
    <property type="project" value="TreeGrafter"/>
</dbReference>
<evidence type="ECO:0000256" key="5">
    <source>
        <dbReference type="PROSITE-ProRule" id="PRU00339"/>
    </source>
</evidence>
<feature type="compositionally biased region" description="Low complexity" evidence="6">
    <location>
        <begin position="597"/>
        <end position="618"/>
    </location>
</feature>
<dbReference type="GeneID" id="110975300"/>
<feature type="compositionally biased region" description="Basic and acidic residues" evidence="6">
    <location>
        <begin position="871"/>
        <end position="887"/>
    </location>
</feature>
<dbReference type="RefSeq" id="XP_022083366.1">
    <property type="nucleotide sequence ID" value="XM_022227674.1"/>
</dbReference>
<protein>
    <submittedName>
        <fullName evidence="9 10">Sperm-associated antigen 1-like isoform X1</fullName>
    </submittedName>
</protein>
<evidence type="ECO:0000256" key="1">
    <source>
        <dbReference type="ARBA" id="ARBA00004496"/>
    </source>
</evidence>
<evidence type="ECO:0000313" key="10">
    <source>
        <dbReference type="RefSeq" id="XP_022083367.1"/>
    </source>
</evidence>
<evidence type="ECO:0000313" key="9">
    <source>
        <dbReference type="RefSeq" id="XP_022083366.1"/>
    </source>
</evidence>
<dbReference type="SUPFAM" id="SSF48452">
    <property type="entry name" value="TPR-like"/>
    <property type="match status" value="3"/>
</dbReference>
<feature type="region of interest" description="Disordered" evidence="6">
    <location>
        <begin position="585"/>
        <end position="708"/>
    </location>
</feature>
<evidence type="ECO:0000313" key="8">
    <source>
        <dbReference type="Proteomes" id="UP000694845"/>
    </source>
</evidence>
<evidence type="ECO:0000256" key="2">
    <source>
        <dbReference type="ARBA" id="ARBA00022490"/>
    </source>
</evidence>
<keyword evidence="3" id="KW-0677">Repeat</keyword>
<accession>A0A8B7XT33</accession>
<feature type="repeat" description="TPR" evidence="5">
    <location>
        <begin position="715"/>
        <end position="748"/>
    </location>
</feature>
<keyword evidence="8" id="KW-1185">Reference proteome</keyword>
<feature type="repeat" description="TPR" evidence="5">
    <location>
        <begin position="537"/>
        <end position="570"/>
    </location>
</feature>
<feature type="compositionally biased region" description="Basic and acidic residues" evidence="6">
    <location>
        <begin position="140"/>
        <end position="158"/>
    </location>
</feature>
<feature type="compositionally biased region" description="Basic and acidic residues" evidence="6">
    <location>
        <begin position="1008"/>
        <end position="1019"/>
    </location>
</feature>
<dbReference type="InterPro" id="IPR011990">
    <property type="entry name" value="TPR-like_helical_dom_sf"/>
</dbReference>
<feature type="region of interest" description="Disordered" evidence="6">
    <location>
        <begin position="68"/>
        <end position="158"/>
    </location>
</feature>
<feature type="repeat" description="TPR" evidence="5">
    <location>
        <begin position="211"/>
        <end position="244"/>
    </location>
</feature>
<name>A0A8B7XT33_ACAPL</name>
<feature type="compositionally biased region" description="Basic and acidic residues" evidence="6">
    <location>
        <begin position="325"/>
        <end position="341"/>
    </location>
</feature>
<dbReference type="PANTHER" id="PTHR45984:SF1">
    <property type="entry name" value="SPAG1 AXONEMAL DYNEIN ASSEMBLY FACTOR"/>
    <property type="match status" value="1"/>
</dbReference>
<dbReference type="CTD" id="6674"/>
<feature type="compositionally biased region" description="Polar residues" evidence="6">
    <location>
        <begin position="619"/>
        <end position="649"/>
    </location>
</feature>
<feature type="compositionally biased region" description="Basic and acidic residues" evidence="6">
    <location>
        <begin position="685"/>
        <end position="700"/>
    </location>
</feature>
<feature type="compositionally biased region" description="Basic and acidic residues" evidence="6">
    <location>
        <begin position="69"/>
        <end position="90"/>
    </location>
</feature>
<reference evidence="9 10" key="1">
    <citation type="submission" date="2025-04" db="UniProtKB">
        <authorList>
            <consortium name="RefSeq"/>
        </authorList>
    </citation>
    <scope>IDENTIFICATION</scope>
</reference>
<proteinExistence type="predicted"/>
<evidence type="ECO:0000256" key="4">
    <source>
        <dbReference type="ARBA" id="ARBA00022803"/>
    </source>
</evidence>
<feature type="region of interest" description="Disordered" evidence="6">
    <location>
        <begin position="836"/>
        <end position="1096"/>
    </location>
</feature>
<dbReference type="GO" id="GO:0005829">
    <property type="term" value="C:cytosol"/>
    <property type="evidence" value="ECO:0007669"/>
    <property type="project" value="TreeGrafter"/>
</dbReference>
<feature type="compositionally biased region" description="Acidic residues" evidence="6">
    <location>
        <begin position="357"/>
        <end position="368"/>
    </location>
</feature>
<dbReference type="Pfam" id="PF13877">
    <property type="entry name" value="RPAP3_C"/>
    <property type="match status" value="1"/>
</dbReference>
<evidence type="ECO:0000259" key="7">
    <source>
        <dbReference type="Pfam" id="PF13877"/>
    </source>
</evidence>
<gene>
    <name evidence="9 10" type="primary">LOC110975300</name>
</gene>
<dbReference type="PROSITE" id="PS50005">
    <property type="entry name" value="TPR"/>
    <property type="match status" value="3"/>
</dbReference>
<feature type="compositionally biased region" description="Low complexity" evidence="6">
    <location>
        <begin position="838"/>
        <end position="849"/>
    </location>
</feature>
<feature type="region of interest" description="Disordered" evidence="6">
    <location>
        <begin position="1"/>
        <end position="21"/>
    </location>
</feature>
<dbReference type="GO" id="GO:0005739">
    <property type="term" value="C:mitochondrion"/>
    <property type="evidence" value="ECO:0007669"/>
    <property type="project" value="TreeGrafter"/>
</dbReference>
<dbReference type="RefSeq" id="XP_022083367.1">
    <property type="nucleotide sequence ID" value="XM_022227675.1"/>
</dbReference>
<dbReference type="Pfam" id="PF13181">
    <property type="entry name" value="TPR_8"/>
    <property type="match status" value="3"/>
</dbReference>
<dbReference type="OrthoDB" id="2942533at2759"/>
<feature type="region of interest" description="Disordered" evidence="6">
    <location>
        <begin position="171"/>
        <end position="206"/>
    </location>
</feature>